<keyword evidence="3" id="KW-1185">Reference proteome</keyword>
<evidence type="ECO:0000256" key="1">
    <source>
        <dbReference type="SAM" id="SignalP"/>
    </source>
</evidence>
<name>A0A023BQ45_9FLAO</name>
<evidence type="ECO:0000313" key="3">
    <source>
        <dbReference type="Proteomes" id="UP000023541"/>
    </source>
</evidence>
<dbReference type="EMBL" id="AQRA01000009">
    <property type="protein sequence ID" value="EZH72195.1"/>
    <property type="molecule type" value="Genomic_DNA"/>
</dbReference>
<feature type="signal peptide" evidence="1">
    <location>
        <begin position="1"/>
        <end position="28"/>
    </location>
</feature>
<organism evidence="2 3">
    <name type="scientific">Aquimarina atlantica</name>
    <dbReference type="NCBI Taxonomy" id="1317122"/>
    <lineage>
        <taxon>Bacteria</taxon>
        <taxon>Pseudomonadati</taxon>
        <taxon>Bacteroidota</taxon>
        <taxon>Flavobacteriia</taxon>
        <taxon>Flavobacteriales</taxon>
        <taxon>Flavobacteriaceae</taxon>
        <taxon>Aquimarina</taxon>
    </lineage>
</organism>
<protein>
    <recommendedName>
        <fullName evidence="4">Outer membrane protein beta-barrel domain-containing protein</fullName>
    </recommendedName>
</protein>
<gene>
    <name evidence="2" type="ORF">ATO12_25005</name>
</gene>
<reference evidence="2 3" key="1">
    <citation type="submission" date="2014-04" db="EMBL/GenBank/DDBJ databases">
        <title>Aquimarina sp. 22II-S11-z7 Genome Sequencing.</title>
        <authorList>
            <person name="Lai Q."/>
        </authorList>
    </citation>
    <scope>NUCLEOTIDE SEQUENCE [LARGE SCALE GENOMIC DNA]</scope>
    <source>
        <strain evidence="2 3">22II-S11-z7</strain>
    </source>
</reference>
<dbReference type="Gene3D" id="2.40.160.20">
    <property type="match status" value="1"/>
</dbReference>
<dbReference type="eggNOG" id="ENOG5032M1C">
    <property type="taxonomic scope" value="Bacteria"/>
</dbReference>
<accession>A0A023BQ45</accession>
<dbReference type="SUPFAM" id="SSF56925">
    <property type="entry name" value="OMPA-like"/>
    <property type="match status" value="1"/>
</dbReference>
<dbReference type="AlphaFoldDB" id="A0A023BQ45"/>
<evidence type="ECO:0008006" key="4">
    <source>
        <dbReference type="Google" id="ProtNLM"/>
    </source>
</evidence>
<proteinExistence type="predicted"/>
<sequence>MKTKSIMKKLLLFTVVALLGLTATNAQVKLGFGVGYAIPSGDIADITDGGFSGHLELGYGITEDIDVSVFVHGDFLTGADKGLLSYDTVAFGSYMVNGRYYFKKEGFRPYGSLAIGITDIAQIEAATNGTRVAAAARTSNFSFRPALGFKYGILNVNASYLNAGEIGEGDGKATVSDFAFNVGLLFTFGGK</sequence>
<dbReference type="Proteomes" id="UP000023541">
    <property type="component" value="Unassembled WGS sequence"/>
</dbReference>
<evidence type="ECO:0000313" key="2">
    <source>
        <dbReference type="EMBL" id="EZH72195.1"/>
    </source>
</evidence>
<feature type="chain" id="PRO_5001512227" description="Outer membrane protein beta-barrel domain-containing protein" evidence="1">
    <location>
        <begin position="29"/>
        <end position="191"/>
    </location>
</feature>
<dbReference type="InterPro" id="IPR011250">
    <property type="entry name" value="OMP/PagP_B-barrel"/>
</dbReference>
<keyword evidence="1" id="KW-0732">Signal</keyword>
<comment type="caution">
    <text evidence="2">The sequence shown here is derived from an EMBL/GenBank/DDBJ whole genome shotgun (WGS) entry which is preliminary data.</text>
</comment>